<evidence type="ECO:0000313" key="3">
    <source>
        <dbReference type="Proteomes" id="UP000625711"/>
    </source>
</evidence>
<protein>
    <submittedName>
        <fullName evidence="2">Uncharacterized protein</fullName>
    </submittedName>
</protein>
<accession>A0A834IGR3</accession>
<gene>
    <name evidence="2" type="ORF">GWI33_005872</name>
</gene>
<organism evidence="2 3">
    <name type="scientific">Rhynchophorus ferrugineus</name>
    <name type="common">Red palm weevil</name>
    <name type="synonym">Curculio ferrugineus</name>
    <dbReference type="NCBI Taxonomy" id="354439"/>
    <lineage>
        <taxon>Eukaryota</taxon>
        <taxon>Metazoa</taxon>
        <taxon>Ecdysozoa</taxon>
        <taxon>Arthropoda</taxon>
        <taxon>Hexapoda</taxon>
        <taxon>Insecta</taxon>
        <taxon>Pterygota</taxon>
        <taxon>Neoptera</taxon>
        <taxon>Endopterygota</taxon>
        <taxon>Coleoptera</taxon>
        <taxon>Polyphaga</taxon>
        <taxon>Cucujiformia</taxon>
        <taxon>Curculionidae</taxon>
        <taxon>Dryophthorinae</taxon>
        <taxon>Rhynchophorus</taxon>
    </lineage>
</organism>
<evidence type="ECO:0000256" key="1">
    <source>
        <dbReference type="SAM" id="MobiDB-lite"/>
    </source>
</evidence>
<sequence>MPNFGRAVYFFRLKHIHHCFIIPYRFPSQLTVSYSVRRRPLFDNVVDKWKLDRKLMSAVRVHREEEEETAPPRNANANRRKKSRNKRVPRKAETLLTLCLLLNVLPRNLLGFGDVGGRESARVGKRLSSIRSDGYEWCSPLQLTAKRIMSVLILGG</sequence>
<dbReference type="AlphaFoldDB" id="A0A834IGR3"/>
<dbReference type="Proteomes" id="UP000625711">
    <property type="component" value="Unassembled WGS sequence"/>
</dbReference>
<evidence type="ECO:0000313" key="2">
    <source>
        <dbReference type="EMBL" id="KAF7280434.1"/>
    </source>
</evidence>
<feature type="compositionally biased region" description="Basic residues" evidence="1">
    <location>
        <begin position="78"/>
        <end position="88"/>
    </location>
</feature>
<reference evidence="2" key="1">
    <citation type="submission" date="2020-08" db="EMBL/GenBank/DDBJ databases">
        <title>Genome sequencing and assembly of the red palm weevil Rhynchophorus ferrugineus.</title>
        <authorList>
            <person name="Dias G.B."/>
            <person name="Bergman C.M."/>
            <person name="Manee M."/>
        </authorList>
    </citation>
    <scope>NUCLEOTIDE SEQUENCE</scope>
    <source>
        <strain evidence="2">AA-2017</strain>
        <tissue evidence="2">Whole larva</tissue>
    </source>
</reference>
<keyword evidence="3" id="KW-1185">Reference proteome</keyword>
<dbReference type="EMBL" id="JAACXV010000296">
    <property type="protein sequence ID" value="KAF7280434.1"/>
    <property type="molecule type" value="Genomic_DNA"/>
</dbReference>
<name>A0A834IGR3_RHYFE</name>
<proteinExistence type="predicted"/>
<comment type="caution">
    <text evidence="2">The sequence shown here is derived from an EMBL/GenBank/DDBJ whole genome shotgun (WGS) entry which is preliminary data.</text>
</comment>
<feature type="region of interest" description="Disordered" evidence="1">
    <location>
        <begin position="62"/>
        <end position="88"/>
    </location>
</feature>